<sequence>MEMAVMKSAVRAKAPELYRRVVKGLSRLVSKSPLAVFSARYANARRPCIQDPDGTVKRISIRVLGLAQSLSSQSVCDSYNVPGNPSVDSFSFRRFVRSNVSRDLSKSVGIEEKEDRWLFLVSKEERRTLPQHNPDFIISAVYLKKNILQSVRHLFGEEGTKYTIDILKYNPEERRFILRCTDDCYVRLRAALTVAGKYEGEPCSYLVHRATANLLSFSADSRNYQH</sequence>
<accession>A0A0L7R744</accession>
<protein>
    <submittedName>
        <fullName evidence="3">Ribonuclease P protein subunit p14</fullName>
    </submittedName>
</protein>
<dbReference type="AlphaFoldDB" id="A0A0L7R744"/>
<dbReference type="GO" id="GO:0033204">
    <property type="term" value="F:ribonuclease P RNA binding"/>
    <property type="evidence" value="ECO:0007669"/>
    <property type="project" value="TreeGrafter"/>
</dbReference>
<comment type="similarity">
    <text evidence="1">Belongs to the eukaryotic/archaeal RNase P protein component 2 family.</text>
</comment>
<evidence type="ECO:0000256" key="2">
    <source>
        <dbReference type="ARBA" id="ARBA00022694"/>
    </source>
</evidence>
<reference evidence="3 4" key="1">
    <citation type="submission" date="2015-07" db="EMBL/GenBank/DDBJ databases">
        <title>The genome of Habropoda laboriosa.</title>
        <authorList>
            <person name="Pan H."/>
            <person name="Kapheim K."/>
        </authorList>
    </citation>
    <scope>NUCLEOTIDE SEQUENCE [LARGE SCALE GENOMIC DNA]</scope>
    <source>
        <strain evidence="3">0110345459</strain>
    </source>
</reference>
<dbReference type="SUPFAM" id="SSF160350">
    <property type="entry name" value="Rnp2-like"/>
    <property type="match status" value="1"/>
</dbReference>
<dbReference type="GO" id="GO:0001682">
    <property type="term" value="P:tRNA 5'-leader removal"/>
    <property type="evidence" value="ECO:0007669"/>
    <property type="project" value="InterPro"/>
</dbReference>
<dbReference type="InterPro" id="IPR038085">
    <property type="entry name" value="Rnp2-like_sf"/>
</dbReference>
<evidence type="ECO:0000313" key="3">
    <source>
        <dbReference type="EMBL" id="KOC66654.1"/>
    </source>
</evidence>
<gene>
    <name evidence="3" type="ORF">WH47_00863</name>
</gene>
<dbReference type="EMBL" id="KQ414643">
    <property type="protein sequence ID" value="KOC66654.1"/>
    <property type="molecule type" value="Genomic_DNA"/>
</dbReference>
<dbReference type="Pfam" id="PF01900">
    <property type="entry name" value="RNase_P_Rpp14"/>
    <property type="match status" value="1"/>
</dbReference>
<dbReference type="GO" id="GO:0005730">
    <property type="term" value="C:nucleolus"/>
    <property type="evidence" value="ECO:0007669"/>
    <property type="project" value="TreeGrafter"/>
</dbReference>
<proteinExistence type="inferred from homology"/>
<keyword evidence="2" id="KW-0819">tRNA processing</keyword>
<evidence type="ECO:0000256" key="1">
    <source>
        <dbReference type="ARBA" id="ARBA00010800"/>
    </source>
</evidence>
<dbReference type="OrthoDB" id="7481291at2759"/>
<dbReference type="InterPro" id="IPR002759">
    <property type="entry name" value="Pop5/Rpp14/Rnp2-like"/>
</dbReference>
<dbReference type="PANTHER" id="PTHR15441:SF1">
    <property type="entry name" value="RIBONUCLEASE P PROTEIN SUBUNIT P14"/>
    <property type="match status" value="1"/>
</dbReference>
<dbReference type="Gene3D" id="3.30.70.3250">
    <property type="entry name" value="Ribonuclease P, Pop5 subunit"/>
    <property type="match status" value="1"/>
</dbReference>
<dbReference type="PANTHER" id="PTHR15441">
    <property type="entry name" value="RIBONUCLEASE P PROTEIN SUBUNIT P14"/>
    <property type="match status" value="1"/>
</dbReference>
<dbReference type="STRING" id="597456.A0A0L7R744"/>
<organism evidence="3 4">
    <name type="scientific">Habropoda laboriosa</name>
    <dbReference type="NCBI Taxonomy" id="597456"/>
    <lineage>
        <taxon>Eukaryota</taxon>
        <taxon>Metazoa</taxon>
        <taxon>Ecdysozoa</taxon>
        <taxon>Arthropoda</taxon>
        <taxon>Hexapoda</taxon>
        <taxon>Insecta</taxon>
        <taxon>Pterygota</taxon>
        <taxon>Neoptera</taxon>
        <taxon>Endopterygota</taxon>
        <taxon>Hymenoptera</taxon>
        <taxon>Apocrita</taxon>
        <taxon>Aculeata</taxon>
        <taxon>Apoidea</taxon>
        <taxon>Anthophila</taxon>
        <taxon>Apidae</taxon>
        <taxon>Habropoda</taxon>
    </lineage>
</organism>
<dbReference type="GO" id="GO:0030681">
    <property type="term" value="C:multimeric ribonuclease P complex"/>
    <property type="evidence" value="ECO:0007669"/>
    <property type="project" value="TreeGrafter"/>
</dbReference>
<dbReference type="Proteomes" id="UP000053825">
    <property type="component" value="Unassembled WGS sequence"/>
</dbReference>
<name>A0A0L7R744_9HYME</name>
<evidence type="ECO:0000313" key="4">
    <source>
        <dbReference type="Proteomes" id="UP000053825"/>
    </source>
</evidence>
<keyword evidence="4" id="KW-1185">Reference proteome</keyword>